<gene>
    <name evidence="2" type="ORF">AVDCRST_MAG73-3434</name>
</gene>
<evidence type="ECO:0000256" key="1">
    <source>
        <dbReference type="SAM" id="MobiDB-lite"/>
    </source>
</evidence>
<dbReference type="EMBL" id="CADCWE010000225">
    <property type="protein sequence ID" value="CAA9557625.1"/>
    <property type="molecule type" value="Genomic_DNA"/>
</dbReference>
<evidence type="ECO:0000313" key="2">
    <source>
        <dbReference type="EMBL" id="CAA9557625.1"/>
    </source>
</evidence>
<feature type="region of interest" description="Disordered" evidence="1">
    <location>
        <begin position="1"/>
        <end position="56"/>
    </location>
</feature>
<sequence length="56" mass="6128">MAPPASRVGQNDHRRVWGNGDGGDREPFQSEGGSDRDRLSEATRVPDRQIGIVAPR</sequence>
<proteinExistence type="predicted"/>
<reference evidence="2" key="1">
    <citation type="submission" date="2020-02" db="EMBL/GenBank/DDBJ databases">
        <authorList>
            <person name="Meier V. D."/>
        </authorList>
    </citation>
    <scope>NUCLEOTIDE SEQUENCE</scope>
    <source>
        <strain evidence="2">AVDCRST_MAG73</strain>
    </source>
</reference>
<name>A0A6J4UVB7_9BACT</name>
<dbReference type="AlphaFoldDB" id="A0A6J4UVB7"/>
<organism evidence="2">
    <name type="scientific">uncultured Thermomicrobiales bacterium</name>
    <dbReference type="NCBI Taxonomy" id="1645740"/>
    <lineage>
        <taxon>Bacteria</taxon>
        <taxon>Pseudomonadati</taxon>
        <taxon>Thermomicrobiota</taxon>
        <taxon>Thermomicrobia</taxon>
        <taxon>Thermomicrobiales</taxon>
        <taxon>environmental samples</taxon>
    </lineage>
</organism>
<accession>A0A6J4UVB7</accession>
<feature type="compositionally biased region" description="Basic and acidic residues" evidence="1">
    <location>
        <begin position="22"/>
        <end position="47"/>
    </location>
</feature>
<protein>
    <submittedName>
        <fullName evidence="2">Uncharacterized protein</fullName>
    </submittedName>
</protein>